<protein>
    <recommendedName>
        <fullName evidence="4">YtkA-like domain-containing protein</fullName>
    </recommendedName>
</protein>
<dbReference type="Proteomes" id="UP001596989">
    <property type="component" value="Unassembled WGS sequence"/>
</dbReference>
<feature type="signal peptide" evidence="1">
    <location>
        <begin position="1"/>
        <end position="29"/>
    </location>
</feature>
<evidence type="ECO:0000313" key="3">
    <source>
        <dbReference type="Proteomes" id="UP001596989"/>
    </source>
</evidence>
<dbReference type="EMBL" id="JBHTJZ010000033">
    <property type="protein sequence ID" value="MFD0961137.1"/>
    <property type="molecule type" value="Genomic_DNA"/>
</dbReference>
<evidence type="ECO:0000256" key="1">
    <source>
        <dbReference type="SAM" id="SignalP"/>
    </source>
</evidence>
<proteinExistence type="predicted"/>
<accession>A0ABW3HUD0</accession>
<keyword evidence="1" id="KW-0732">Signal</keyword>
<dbReference type="PROSITE" id="PS51257">
    <property type="entry name" value="PROKAR_LIPOPROTEIN"/>
    <property type="match status" value="1"/>
</dbReference>
<evidence type="ECO:0000313" key="2">
    <source>
        <dbReference type="EMBL" id="MFD0961137.1"/>
    </source>
</evidence>
<comment type="caution">
    <text evidence="2">The sequence shown here is derived from an EMBL/GenBank/DDBJ whole genome shotgun (WGS) entry which is preliminary data.</text>
</comment>
<feature type="chain" id="PRO_5046714923" description="YtkA-like domain-containing protein" evidence="1">
    <location>
        <begin position="30"/>
        <end position="128"/>
    </location>
</feature>
<reference evidence="3" key="1">
    <citation type="journal article" date="2019" name="Int. J. Syst. Evol. Microbiol.">
        <title>The Global Catalogue of Microorganisms (GCM) 10K type strain sequencing project: providing services to taxonomists for standard genome sequencing and annotation.</title>
        <authorList>
            <consortium name="The Broad Institute Genomics Platform"/>
            <consortium name="The Broad Institute Genome Sequencing Center for Infectious Disease"/>
            <person name="Wu L."/>
            <person name="Ma J."/>
        </authorList>
    </citation>
    <scope>NUCLEOTIDE SEQUENCE [LARGE SCALE GENOMIC DNA]</scope>
    <source>
        <strain evidence="3">CCUG 59129</strain>
    </source>
</reference>
<evidence type="ECO:0008006" key="4">
    <source>
        <dbReference type="Google" id="ProtNLM"/>
    </source>
</evidence>
<keyword evidence="3" id="KW-1185">Reference proteome</keyword>
<dbReference type="RefSeq" id="WP_377566416.1">
    <property type="nucleotide sequence ID" value="NZ_JBHTJZ010000033.1"/>
</dbReference>
<name>A0ABW3HUD0_9BACL</name>
<sequence length="128" mass="14203">MKLKLFISKMSLIVLVLFVMAGCSEQAPAGVDPMDVEAKLDTNPDIVMAGEQVEMTTSFTGADFTETAEVQFDIRVDGKVKLVEAAYTGNGQFTGSFTFPKKGIYDVYIHLYEDELHVTKKKLLEVKE</sequence>
<gene>
    <name evidence="2" type="ORF">ACFQ2I_17450</name>
</gene>
<organism evidence="2 3">
    <name type="scientific">Paenibacillus chungangensis</name>
    <dbReference type="NCBI Taxonomy" id="696535"/>
    <lineage>
        <taxon>Bacteria</taxon>
        <taxon>Bacillati</taxon>
        <taxon>Bacillota</taxon>
        <taxon>Bacilli</taxon>
        <taxon>Bacillales</taxon>
        <taxon>Paenibacillaceae</taxon>
        <taxon>Paenibacillus</taxon>
    </lineage>
</organism>